<dbReference type="PANTHER" id="PTHR36326:SF2">
    <property type="entry name" value="PROTEIN SULFUR DEFICIENCY-INDUCED 2"/>
    <property type="match status" value="1"/>
</dbReference>
<keyword evidence="3" id="KW-0802">TPR repeat</keyword>
<name>A0AA38FXF6_TAXCH</name>
<accession>A0AA38FXF6</accession>
<organism evidence="6 7">
    <name type="scientific">Taxus chinensis</name>
    <name type="common">Chinese yew</name>
    <name type="synonym">Taxus wallichiana var. chinensis</name>
    <dbReference type="NCBI Taxonomy" id="29808"/>
    <lineage>
        <taxon>Eukaryota</taxon>
        <taxon>Viridiplantae</taxon>
        <taxon>Streptophyta</taxon>
        <taxon>Embryophyta</taxon>
        <taxon>Tracheophyta</taxon>
        <taxon>Spermatophyta</taxon>
        <taxon>Pinopsida</taxon>
        <taxon>Pinidae</taxon>
        <taxon>Conifers II</taxon>
        <taxon>Cupressales</taxon>
        <taxon>Taxaceae</taxon>
        <taxon>Taxus</taxon>
    </lineage>
</organism>
<dbReference type="InterPro" id="IPR011990">
    <property type="entry name" value="TPR-like_helical_dom_sf"/>
</dbReference>
<sequence length="217" mass="24625">MYLVSPLSIAPSYLEISHFQISQIQSRIHSTSYACDFIQSGQRMQKMLLSKEEFSSIHKVPVGDTPYARAKHVQLVEKDPEAAIALFWAAINSGDRLESALKDMAIVMKQLGRSLEAIEAIKSFRHRCSLQAQESLDNVLFDLYKKCGRVDEQIVVLKEKLRLIQHGLVFNGNPTKTARSHGRKFQLSVKQETGRLLSNLGWAYMEQHNYAAAEIVY</sequence>
<comment type="subcellular location">
    <subcellularLocation>
        <location evidence="1">Nucleus</location>
    </subcellularLocation>
</comment>
<keyword evidence="5" id="KW-0539">Nucleus</keyword>
<evidence type="ECO:0000256" key="2">
    <source>
        <dbReference type="ARBA" id="ARBA00022737"/>
    </source>
</evidence>
<evidence type="ECO:0000313" key="7">
    <source>
        <dbReference type="Proteomes" id="UP000824469"/>
    </source>
</evidence>
<evidence type="ECO:0000256" key="4">
    <source>
        <dbReference type="ARBA" id="ARBA00023054"/>
    </source>
</evidence>
<comment type="caution">
    <text evidence="6">The sequence shown here is derived from an EMBL/GenBank/DDBJ whole genome shotgun (WGS) entry which is preliminary data.</text>
</comment>
<dbReference type="Proteomes" id="UP000824469">
    <property type="component" value="Unassembled WGS sequence"/>
</dbReference>
<evidence type="ECO:0000313" key="6">
    <source>
        <dbReference type="EMBL" id="KAH9311084.1"/>
    </source>
</evidence>
<reference evidence="6 7" key="1">
    <citation type="journal article" date="2021" name="Nat. Plants">
        <title>The Taxus genome provides insights into paclitaxel biosynthesis.</title>
        <authorList>
            <person name="Xiong X."/>
            <person name="Gou J."/>
            <person name="Liao Q."/>
            <person name="Li Y."/>
            <person name="Zhou Q."/>
            <person name="Bi G."/>
            <person name="Li C."/>
            <person name="Du R."/>
            <person name="Wang X."/>
            <person name="Sun T."/>
            <person name="Guo L."/>
            <person name="Liang H."/>
            <person name="Lu P."/>
            <person name="Wu Y."/>
            <person name="Zhang Z."/>
            <person name="Ro D.K."/>
            <person name="Shang Y."/>
            <person name="Huang S."/>
            <person name="Yan J."/>
        </authorList>
    </citation>
    <scope>NUCLEOTIDE SEQUENCE [LARGE SCALE GENOMIC DNA]</scope>
    <source>
        <strain evidence="6">Ta-2019</strain>
    </source>
</reference>
<keyword evidence="2" id="KW-0677">Repeat</keyword>
<evidence type="ECO:0000256" key="3">
    <source>
        <dbReference type="ARBA" id="ARBA00022803"/>
    </source>
</evidence>
<evidence type="ECO:0000256" key="5">
    <source>
        <dbReference type="ARBA" id="ARBA00023242"/>
    </source>
</evidence>
<dbReference type="OMA" id="FWRAINT"/>
<dbReference type="PANTHER" id="PTHR36326">
    <property type="entry name" value="PROTEIN POLLENLESS 3-LIKE 2"/>
    <property type="match status" value="1"/>
</dbReference>
<evidence type="ECO:0000256" key="1">
    <source>
        <dbReference type="ARBA" id="ARBA00004123"/>
    </source>
</evidence>
<gene>
    <name evidence="6" type="ORF">KI387_026119</name>
</gene>
<dbReference type="InterPro" id="IPR044961">
    <property type="entry name" value="MS5/SDI1"/>
</dbReference>
<keyword evidence="7" id="KW-1185">Reference proteome</keyword>
<dbReference type="AlphaFoldDB" id="A0AA38FXF6"/>
<dbReference type="Gene3D" id="1.25.40.10">
    <property type="entry name" value="Tetratricopeptide repeat domain"/>
    <property type="match status" value="1"/>
</dbReference>
<dbReference type="GO" id="GO:0005634">
    <property type="term" value="C:nucleus"/>
    <property type="evidence" value="ECO:0007669"/>
    <property type="project" value="UniProtKB-SubCell"/>
</dbReference>
<dbReference type="EMBL" id="JAHRHJ020000006">
    <property type="protein sequence ID" value="KAH9311084.1"/>
    <property type="molecule type" value="Genomic_DNA"/>
</dbReference>
<keyword evidence="4" id="KW-0175">Coiled coil</keyword>
<feature type="non-terminal residue" evidence="6">
    <location>
        <position position="1"/>
    </location>
</feature>
<protein>
    <submittedName>
        <fullName evidence="6">Uncharacterized protein</fullName>
    </submittedName>
</protein>
<proteinExistence type="predicted"/>